<comment type="similarity">
    <text evidence="1">Belongs to the CWC26 family.</text>
</comment>
<feature type="compositionally biased region" description="Polar residues" evidence="2">
    <location>
        <begin position="1"/>
        <end position="17"/>
    </location>
</feature>
<sequence>MSSSKLDYLSKYTSASSNDDDKKERKKKTKKKKKKSKQAIIEQTTALYDDSENELPLSKQTDDDDDEDIPLGIDEDEGPVIVNSADITNAMIGDAVVHTTATTFGVRQEIDLESGAVSTIPSVQINPVESSDRGISRPRRHDSSPEQSENSDQDDHRQRRRRYDSDSSQDDQRRSETSMRRHRHDSDVEHSDIEKDKAVRPLSTRRRHDSDAEESEDEKTTPELAKSSLRRHRHHDSDSEEEREGRKPDAVQSFTRRRHDSEDDDNSDQDKKPIITKSLNGRRRHDSDSDDDSDGDSRKRMSSGHKAGLQHYSDFNESEKKIQKRKRDEAKVMVDRYGMGETVYRDKEGRKTDKPPDTTENGGNSTSRVKLDPEAKRRLNQGRVQQEAREMKAREMAILQESAFARHDDDERLEELRKNEIRKEDPMAHYAAKKQKKSAPKHRDTIMESTKPIYKGPPPKPNRYGIRPGYRWDGVDRGNGFEDKILAQKYSTKQKEEQAYRWRSADM</sequence>
<feature type="compositionally biased region" description="Basic and acidic residues" evidence="2">
    <location>
        <begin position="417"/>
        <end position="427"/>
    </location>
</feature>
<feature type="compositionally biased region" description="Basic residues" evidence="2">
    <location>
        <begin position="24"/>
        <end position="37"/>
    </location>
</feature>
<dbReference type="AlphaFoldDB" id="A0A9K3KIF9"/>
<evidence type="ECO:0000313" key="3">
    <source>
        <dbReference type="EMBL" id="KAG7344182.1"/>
    </source>
</evidence>
<feature type="compositionally biased region" description="Basic and acidic residues" evidence="2">
    <location>
        <begin position="343"/>
        <end position="357"/>
    </location>
</feature>
<feature type="compositionally biased region" description="Basic and acidic residues" evidence="2">
    <location>
        <begin position="317"/>
        <end position="334"/>
    </location>
</feature>
<feature type="region of interest" description="Disordered" evidence="2">
    <location>
        <begin position="121"/>
        <end position="391"/>
    </location>
</feature>
<dbReference type="OrthoDB" id="6022at2759"/>
<organism evidence="3 4">
    <name type="scientific">Nitzschia inconspicua</name>
    <dbReference type="NCBI Taxonomy" id="303405"/>
    <lineage>
        <taxon>Eukaryota</taxon>
        <taxon>Sar</taxon>
        <taxon>Stramenopiles</taxon>
        <taxon>Ochrophyta</taxon>
        <taxon>Bacillariophyta</taxon>
        <taxon>Bacillariophyceae</taxon>
        <taxon>Bacillariophycidae</taxon>
        <taxon>Bacillariales</taxon>
        <taxon>Bacillariaceae</taxon>
        <taxon>Nitzschia</taxon>
    </lineage>
</organism>
<dbReference type="GO" id="GO:0003723">
    <property type="term" value="F:RNA binding"/>
    <property type="evidence" value="ECO:0007669"/>
    <property type="project" value="TreeGrafter"/>
</dbReference>
<feature type="region of interest" description="Disordered" evidence="2">
    <location>
        <begin position="417"/>
        <end position="471"/>
    </location>
</feature>
<evidence type="ECO:0000313" key="4">
    <source>
        <dbReference type="Proteomes" id="UP000693970"/>
    </source>
</evidence>
<proteinExistence type="inferred from homology"/>
<dbReference type="Pfam" id="PF09736">
    <property type="entry name" value="Bud13"/>
    <property type="match status" value="1"/>
</dbReference>
<reference evidence="3" key="1">
    <citation type="journal article" date="2021" name="Sci. Rep.">
        <title>Diploid genomic architecture of Nitzschia inconspicua, an elite biomass production diatom.</title>
        <authorList>
            <person name="Oliver A."/>
            <person name="Podell S."/>
            <person name="Pinowska A."/>
            <person name="Traller J.C."/>
            <person name="Smith S.R."/>
            <person name="McClure R."/>
            <person name="Beliaev A."/>
            <person name="Bohutskyi P."/>
            <person name="Hill E.A."/>
            <person name="Rabines A."/>
            <person name="Zheng H."/>
            <person name="Allen L.Z."/>
            <person name="Kuo A."/>
            <person name="Grigoriev I.V."/>
            <person name="Allen A.E."/>
            <person name="Hazlebeck D."/>
            <person name="Allen E.E."/>
        </authorList>
    </citation>
    <scope>NUCLEOTIDE SEQUENCE</scope>
    <source>
        <strain evidence="3">Hildebrandi</strain>
    </source>
</reference>
<keyword evidence="4" id="KW-1185">Reference proteome</keyword>
<feature type="compositionally biased region" description="Basic residues" evidence="2">
    <location>
        <begin position="431"/>
        <end position="440"/>
    </location>
</feature>
<dbReference type="InterPro" id="IPR051112">
    <property type="entry name" value="CWC26_splicing_factor"/>
</dbReference>
<feature type="compositionally biased region" description="Basic and acidic residues" evidence="2">
    <location>
        <begin position="170"/>
        <end position="199"/>
    </location>
</feature>
<dbReference type="InterPro" id="IPR018609">
    <property type="entry name" value="Bud13"/>
</dbReference>
<reference evidence="3" key="2">
    <citation type="submission" date="2021-04" db="EMBL/GenBank/DDBJ databases">
        <authorList>
            <person name="Podell S."/>
        </authorList>
    </citation>
    <scope>NUCLEOTIDE SEQUENCE</scope>
    <source>
        <strain evidence="3">Hildebrandi</strain>
    </source>
</reference>
<evidence type="ECO:0000256" key="1">
    <source>
        <dbReference type="ARBA" id="ARBA00011069"/>
    </source>
</evidence>
<feature type="compositionally biased region" description="Acidic residues" evidence="2">
    <location>
        <begin position="62"/>
        <end position="77"/>
    </location>
</feature>
<protein>
    <submittedName>
        <fullName evidence="3">Pre-mRNA-splicing factor of RES complex</fullName>
    </submittedName>
</protein>
<accession>A0A9K3KIF9</accession>
<dbReference type="PANTHER" id="PTHR31809">
    <property type="entry name" value="BUD13 HOMOLOG"/>
    <property type="match status" value="1"/>
</dbReference>
<dbReference type="PANTHER" id="PTHR31809:SF0">
    <property type="entry name" value="BUD13 HOMOLOG"/>
    <property type="match status" value="1"/>
</dbReference>
<dbReference type="Proteomes" id="UP000693970">
    <property type="component" value="Unassembled WGS sequence"/>
</dbReference>
<gene>
    <name evidence="3" type="ORF">IV203_022190</name>
</gene>
<comment type="caution">
    <text evidence="3">The sequence shown here is derived from an EMBL/GenBank/DDBJ whole genome shotgun (WGS) entry which is preliminary data.</text>
</comment>
<dbReference type="GO" id="GO:0005684">
    <property type="term" value="C:U2-type spliceosomal complex"/>
    <property type="evidence" value="ECO:0007669"/>
    <property type="project" value="TreeGrafter"/>
</dbReference>
<feature type="region of interest" description="Disordered" evidence="2">
    <location>
        <begin position="1"/>
        <end position="77"/>
    </location>
</feature>
<dbReference type="GO" id="GO:0000398">
    <property type="term" value="P:mRNA splicing, via spliceosome"/>
    <property type="evidence" value="ECO:0007669"/>
    <property type="project" value="TreeGrafter"/>
</dbReference>
<evidence type="ECO:0000256" key="2">
    <source>
        <dbReference type="SAM" id="MobiDB-lite"/>
    </source>
</evidence>
<feature type="compositionally biased region" description="Polar residues" evidence="2">
    <location>
        <begin position="358"/>
        <end position="368"/>
    </location>
</feature>
<dbReference type="GO" id="GO:0070274">
    <property type="term" value="C:RES complex"/>
    <property type="evidence" value="ECO:0007669"/>
    <property type="project" value="TreeGrafter"/>
</dbReference>
<name>A0A9K3KIF9_9STRA</name>
<dbReference type="EMBL" id="JAGRRH010000023">
    <property type="protein sequence ID" value="KAG7344182.1"/>
    <property type="molecule type" value="Genomic_DNA"/>
</dbReference>